<feature type="transmembrane region" description="Helical" evidence="14">
    <location>
        <begin position="74"/>
        <end position="93"/>
    </location>
</feature>
<dbReference type="Pfam" id="PF03142">
    <property type="entry name" value="Chitin_synth_2"/>
    <property type="match status" value="1"/>
</dbReference>
<evidence type="ECO:0000256" key="11">
    <source>
        <dbReference type="ARBA" id="ARBA00046329"/>
    </source>
</evidence>
<dbReference type="PANTHER" id="PTHR22914">
    <property type="entry name" value="CHITIN SYNTHASE"/>
    <property type="match status" value="1"/>
</dbReference>
<keyword evidence="7 14" id="KW-1133">Transmembrane helix</keyword>
<evidence type="ECO:0000313" key="16">
    <source>
        <dbReference type="Ensembl" id="ENSMMDP00005013711.1"/>
    </source>
</evidence>
<feature type="transmembrane region" description="Helical" evidence="14">
    <location>
        <begin position="838"/>
        <end position="860"/>
    </location>
</feature>
<reference evidence="16" key="1">
    <citation type="submission" date="2019-06" db="EMBL/GenBank/DDBJ databases">
        <authorList>
            <consortium name="Wellcome Sanger Institute Data Sharing"/>
        </authorList>
    </citation>
    <scope>NUCLEOTIDE SEQUENCE [LARGE SCALE GENOMIC DNA]</scope>
</reference>
<evidence type="ECO:0000256" key="5">
    <source>
        <dbReference type="ARBA" id="ARBA00022679"/>
    </source>
</evidence>
<feature type="transmembrane region" description="Helical" evidence="14">
    <location>
        <begin position="1062"/>
        <end position="1079"/>
    </location>
</feature>
<evidence type="ECO:0000256" key="6">
    <source>
        <dbReference type="ARBA" id="ARBA00022692"/>
    </source>
</evidence>
<keyword evidence="5" id="KW-0808">Transferase</keyword>
<keyword evidence="15" id="KW-0732">Signal</keyword>
<dbReference type="AlphaFoldDB" id="A0A667XWU8"/>
<evidence type="ECO:0000256" key="13">
    <source>
        <dbReference type="SAM" id="MobiDB-lite"/>
    </source>
</evidence>
<feature type="transmembrane region" description="Helical" evidence="14">
    <location>
        <begin position="99"/>
        <end position="118"/>
    </location>
</feature>
<evidence type="ECO:0000256" key="7">
    <source>
        <dbReference type="ARBA" id="ARBA00022989"/>
    </source>
</evidence>
<reference evidence="16" key="2">
    <citation type="submission" date="2025-08" db="UniProtKB">
        <authorList>
            <consortium name="Ensembl"/>
        </authorList>
    </citation>
    <scope>IDENTIFICATION</scope>
</reference>
<dbReference type="FunFam" id="3.90.550.10:FF:000139">
    <property type="entry name" value="Chitin synthase 8"/>
    <property type="match status" value="1"/>
</dbReference>
<evidence type="ECO:0000256" key="2">
    <source>
        <dbReference type="ARBA" id="ARBA00012543"/>
    </source>
</evidence>
<feature type="transmembrane region" description="Helical" evidence="14">
    <location>
        <begin position="130"/>
        <end position="151"/>
    </location>
</feature>
<organism evidence="16 17">
    <name type="scientific">Myripristis murdjan</name>
    <name type="common">pinecone soldierfish</name>
    <dbReference type="NCBI Taxonomy" id="586833"/>
    <lineage>
        <taxon>Eukaryota</taxon>
        <taxon>Metazoa</taxon>
        <taxon>Chordata</taxon>
        <taxon>Craniata</taxon>
        <taxon>Vertebrata</taxon>
        <taxon>Euteleostomi</taxon>
        <taxon>Actinopterygii</taxon>
        <taxon>Neopterygii</taxon>
        <taxon>Teleostei</taxon>
        <taxon>Neoteleostei</taxon>
        <taxon>Acanthomorphata</taxon>
        <taxon>Holocentriformes</taxon>
        <taxon>Holocentridae</taxon>
        <taxon>Myripristis</taxon>
    </lineage>
</organism>
<feature type="transmembrane region" description="Helical" evidence="14">
    <location>
        <begin position="35"/>
        <end position="53"/>
    </location>
</feature>
<dbReference type="EC" id="2.4.1.16" evidence="2"/>
<feature type="transmembrane region" description="Helical" evidence="14">
    <location>
        <begin position="1013"/>
        <end position="1035"/>
    </location>
</feature>
<keyword evidence="3" id="KW-1003">Cell membrane</keyword>
<evidence type="ECO:0000256" key="14">
    <source>
        <dbReference type="SAM" id="Phobius"/>
    </source>
</evidence>
<feature type="transmembrane region" description="Helical" evidence="14">
    <location>
        <begin position="807"/>
        <end position="829"/>
    </location>
</feature>
<evidence type="ECO:0000256" key="12">
    <source>
        <dbReference type="ARBA" id="ARBA00048014"/>
    </source>
</evidence>
<evidence type="ECO:0000256" key="1">
    <source>
        <dbReference type="ARBA" id="ARBA00004651"/>
    </source>
</evidence>
<dbReference type="InterPro" id="IPR004835">
    <property type="entry name" value="Chitin_synth"/>
</dbReference>
<feature type="signal peptide" evidence="15">
    <location>
        <begin position="1"/>
        <end position="25"/>
    </location>
</feature>
<keyword evidence="9 14" id="KW-0472">Membrane</keyword>
<evidence type="ECO:0000256" key="10">
    <source>
        <dbReference type="ARBA" id="ARBA00023180"/>
    </source>
</evidence>
<feature type="transmembrane region" description="Helical" evidence="14">
    <location>
        <begin position="968"/>
        <end position="993"/>
    </location>
</feature>
<evidence type="ECO:0000256" key="9">
    <source>
        <dbReference type="ARBA" id="ARBA00023136"/>
    </source>
</evidence>
<evidence type="ECO:0000256" key="8">
    <source>
        <dbReference type="ARBA" id="ARBA00023054"/>
    </source>
</evidence>
<dbReference type="GO" id="GO:0004100">
    <property type="term" value="F:chitin synthase activity"/>
    <property type="evidence" value="ECO:0007669"/>
    <property type="project" value="UniProtKB-EC"/>
</dbReference>
<feature type="transmembrane region" description="Helical" evidence="14">
    <location>
        <begin position="201"/>
        <end position="221"/>
    </location>
</feature>
<dbReference type="GeneTree" id="ENSGT00530000064569"/>
<comment type="subcellular location">
    <subcellularLocation>
        <location evidence="1">Cell membrane</location>
        <topology evidence="1">Multi-pass membrane protein</topology>
    </subcellularLocation>
</comment>
<name>A0A667XWU8_9TELE</name>
<protein>
    <recommendedName>
        <fullName evidence="2">chitin synthase</fullName>
        <ecNumber evidence="2">2.4.1.16</ecNumber>
    </recommendedName>
</protein>
<evidence type="ECO:0000256" key="4">
    <source>
        <dbReference type="ARBA" id="ARBA00022676"/>
    </source>
</evidence>
<evidence type="ECO:0000256" key="15">
    <source>
        <dbReference type="SAM" id="SignalP"/>
    </source>
</evidence>
<feature type="transmembrane region" description="Helical" evidence="14">
    <location>
        <begin position="369"/>
        <end position="391"/>
    </location>
</feature>
<comment type="catalytic activity">
    <reaction evidence="12">
        <text>[(1-&gt;4)-N-acetyl-beta-D-glucosaminyl](n) + UDP-N-acetyl-alpha-D-glucosamine = [(1-&gt;4)-N-acetyl-beta-D-glucosaminyl](n+1) + UDP + H(+)</text>
        <dbReference type="Rhea" id="RHEA:16637"/>
        <dbReference type="Rhea" id="RHEA-COMP:9593"/>
        <dbReference type="Rhea" id="RHEA-COMP:9595"/>
        <dbReference type="ChEBI" id="CHEBI:15378"/>
        <dbReference type="ChEBI" id="CHEBI:17029"/>
        <dbReference type="ChEBI" id="CHEBI:57705"/>
        <dbReference type="ChEBI" id="CHEBI:58223"/>
        <dbReference type="EC" id="2.4.1.16"/>
    </reaction>
</comment>
<accession>A0A667XWU8</accession>
<reference evidence="16" key="3">
    <citation type="submission" date="2025-09" db="UniProtKB">
        <authorList>
            <consortium name="Ensembl"/>
        </authorList>
    </citation>
    <scope>IDENTIFICATION</scope>
</reference>
<dbReference type="GO" id="GO:0006031">
    <property type="term" value="P:chitin biosynthetic process"/>
    <property type="evidence" value="ECO:0007669"/>
    <property type="project" value="TreeGrafter"/>
</dbReference>
<keyword evidence="6 14" id="KW-0812">Transmembrane</keyword>
<dbReference type="SUPFAM" id="SSF53448">
    <property type="entry name" value="Nucleotide-diphospho-sugar transferases"/>
    <property type="match status" value="1"/>
</dbReference>
<keyword evidence="4" id="KW-0328">Glycosyltransferase</keyword>
<dbReference type="PANTHER" id="PTHR22914:SF42">
    <property type="entry name" value="CHITIN SYNTHASE"/>
    <property type="match status" value="1"/>
</dbReference>
<dbReference type="GO" id="GO:0005886">
    <property type="term" value="C:plasma membrane"/>
    <property type="evidence" value="ECO:0007669"/>
    <property type="project" value="UniProtKB-SubCell"/>
</dbReference>
<keyword evidence="17" id="KW-1185">Reference proteome</keyword>
<keyword evidence="8" id="KW-0175">Coiled coil</keyword>
<feature type="transmembrane region" description="Helical" evidence="14">
    <location>
        <begin position="273"/>
        <end position="296"/>
    </location>
</feature>
<sequence>MNLPCLSFRLQTSFLLLITLSNTDTQTVPADQKPFALLCVGCALIASSVLLLLKSLWKAKFKSSKLPARRTAAVVLLMEFLVSLGSAVLTIVAMPHLDIVTNVTILNSVAVLSAVLQVAAQCAAKERNRFIFPSLIAFLLILLGYVLFLVLYLLENESRSKTAVWAGLAVAGSFLISLNWWENYIRLFCDTRSDGFLKNVLHILSSLLRILVTGCVVGAYVPLSQMDWVTLTTVPNREMRIVVTLIVVQLVSSALCQWFAVAACKMHALRRCFILPLYSASLAVMAVLIIPVIIYFEDYRAEVSVADNSTFTDYCTAAVYERNQTLGNATFLHIFLDVTQTLCSQNLNSTFVILTDKWPNVNIVMSYNFALGLAAAWWLGLVLATLHIWFFKVHRIQRTQDLFIRRLYEGAFIEQSLLLNTLTVYLCATMWHETGDEMMNIIISIFRLDQYRPKTDAKNNDINIEAHIYFDDAFKDVRGSRGRHVNEYAETLVETIKNVYRKRPRIPDQRLFRTPYGGRLEVTMPKGNNLVVHFKDKQLIRHKKRWSQIMYLYYLLGWKLKQFLLFFLQKEMHNTYILALDGDTDFHPAAVMLLIDRLKMYPLVGAACGRIHPTGSGPMVWFQKFEYAVGHWLQKAAEHVIGCVLCSPGCFSLFRAAALMDNNVMKTYLTKSTEARHYIQYDQGEDRWLCTLLLKQGWRVEYNAASDAYTNAPEEFKEFYNQVSARIGSEISFHLELFQQSGPDETKHTIQQSIVKIKQPDCVYASCLPGSFTFLLNIDGSSAVVLAVIPPAIYLGLCFKVKSNTQITIAAVLSVFYAFLMLVVGLTIISSMVKEQTILTPSSIFVIAMSILYLITGLMHPQEFSLVFYGFLYILCIPSAYLLLAIYSMVNMNNVSWGTRETAPAPGAARPAAATPQTRVQQGRRPFEDETEFFGELQAKYLYPLPEDKEKQKKITNDLRELRNKITFAYFICNALWLVATFTLQFLQANIFIRFPKVTVDLELTEEFITVEPIGFMFILGFALLILIQFLAMLYHRFYTLIHFVAFEGTESRTSKTQSKQVYSTSITTTAITAIAHFFNKSVLVIYSIIIMISIFLRSRILKSMTPMRFCSQTC</sequence>
<feature type="compositionally biased region" description="Low complexity" evidence="13">
    <location>
        <begin position="903"/>
        <end position="919"/>
    </location>
</feature>
<feature type="chain" id="PRO_5025661347" description="chitin synthase" evidence="15">
    <location>
        <begin position="26"/>
        <end position="1115"/>
    </location>
</feature>
<dbReference type="Proteomes" id="UP000472263">
    <property type="component" value="Chromosome 11"/>
</dbReference>
<comment type="similarity">
    <text evidence="11">Belongs to the chitin synthase family. Class IV subfamily.</text>
</comment>
<evidence type="ECO:0000313" key="17">
    <source>
        <dbReference type="Proteomes" id="UP000472263"/>
    </source>
</evidence>
<feature type="region of interest" description="Disordered" evidence="13">
    <location>
        <begin position="903"/>
        <end position="925"/>
    </location>
</feature>
<dbReference type="Ensembl" id="ENSMMDT00005014105.1">
    <property type="protein sequence ID" value="ENSMMDP00005013711.1"/>
    <property type="gene ID" value="ENSMMDG00005007111.1"/>
</dbReference>
<feature type="transmembrane region" description="Helical" evidence="14">
    <location>
        <begin position="241"/>
        <end position="261"/>
    </location>
</feature>
<feature type="transmembrane region" description="Helical" evidence="14">
    <location>
        <begin position="866"/>
        <end position="890"/>
    </location>
</feature>
<feature type="transmembrane region" description="Helical" evidence="14">
    <location>
        <begin position="163"/>
        <end position="181"/>
    </location>
</feature>
<feature type="transmembrane region" description="Helical" evidence="14">
    <location>
        <begin position="1085"/>
        <end position="1102"/>
    </location>
</feature>
<proteinExistence type="inferred from homology"/>
<evidence type="ECO:0000256" key="3">
    <source>
        <dbReference type="ARBA" id="ARBA00022475"/>
    </source>
</evidence>
<keyword evidence="10" id="KW-0325">Glycoprotein</keyword>
<dbReference type="InterPro" id="IPR029044">
    <property type="entry name" value="Nucleotide-diphossugar_trans"/>
</dbReference>